<organism evidence="1 2">
    <name type="scientific">Catharanthus roseus</name>
    <name type="common">Madagascar periwinkle</name>
    <name type="synonym">Vinca rosea</name>
    <dbReference type="NCBI Taxonomy" id="4058"/>
    <lineage>
        <taxon>Eukaryota</taxon>
        <taxon>Viridiplantae</taxon>
        <taxon>Streptophyta</taxon>
        <taxon>Embryophyta</taxon>
        <taxon>Tracheophyta</taxon>
        <taxon>Spermatophyta</taxon>
        <taxon>Magnoliopsida</taxon>
        <taxon>eudicotyledons</taxon>
        <taxon>Gunneridae</taxon>
        <taxon>Pentapetalae</taxon>
        <taxon>asterids</taxon>
        <taxon>lamiids</taxon>
        <taxon>Gentianales</taxon>
        <taxon>Apocynaceae</taxon>
        <taxon>Rauvolfioideae</taxon>
        <taxon>Vinceae</taxon>
        <taxon>Catharanthinae</taxon>
        <taxon>Catharanthus</taxon>
    </lineage>
</organism>
<keyword evidence="2" id="KW-1185">Reference proteome</keyword>
<evidence type="ECO:0000313" key="1">
    <source>
        <dbReference type="EMBL" id="KAI5649420.1"/>
    </source>
</evidence>
<sequence>MGSDLTPSDPPEAISIPVTSLGNINITPCSSSIRCKKYHVELLRKLRNQILRGSDTNDVCDFLGGDVIMEKGEEESFVLNHNQQRRTSLAGTKTKNPQTSLTPYHNAGILPDYPIPKTSILPSMARRS</sequence>
<accession>A0ACB9ZSM5</accession>
<proteinExistence type="predicted"/>
<evidence type="ECO:0000313" key="2">
    <source>
        <dbReference type="Proteomes" id="UP001060085"/>
    </source>
</evidence>
<dbReference type="Proteomes" id="UP001060085">
    <property type="component" value="Linkage Group LG08"/>
</dbReference>
<name>A0ACB9ZSM5_CATRO</name>
<protein>
    <submittedName>
        <fullName evidence="1">Uncharacterized protein</fullName>
    </submittedName>
</protein>
<gene>
    <name evidence="1" type="ORF">M9H77_35425</name>
</gene>
<dbReference type="EMBL" id="CM044708">
    <property type="protein sequence ID" value="KAI5649420.1"/>
    <property type="molecule type" value="Genomic_DNA"/>
</dbReference>
<comment type="caution">
    <text evidence="1">The sequence shown here is derived from an EMBL/GenBank/DDBJ whole genome shotgun (WGS) entry which is preliminary data.</text>
</comment>
<reference evidence="2" key="1">
    <citation type="journal article" date="2023" name="Nat. Plants">
        <title>Single-cell RNA sequencing provides a high-resolution roadmap for understanding the multicellular compartmentation of specialized metabolism.</title>
        <authorList>
            <person name="Sun S."/>
            <person name="Shen X."/>
            <person name="Li Y."/>
            <person name="Li Y."/>
            <person name="Wang S."/>
            <person name="Li R."/>
            <person name="Zhang H."/>
            <person name="Shen G."/>
            <person name="Guo B."/>
            <person name="Wei J."/>
            <person name="Xu J."/>
            <person name="St-Pierre B."/>
            <person name="Chen S."/>
            <person name="Sun C."/>
        </authorList>
    </citation>
    <scope>NUCLEOTIDE SEQUENCE [LARGE SCALE GENOMIC DNA]</scope>
</reference>